<keyword evidence="5" id="KW-1185">Reference proteome</keyword>
<evidence type="ECO:0000256" key="2">
    <source>
        <dbReference type="SAM" id="Phobius"/>
    </source>
</evidence>
<dbReference type="InterPro" id="IPR008984">
    <property type="entry name" value="SMAD_FHA_dom_sf"/>
</dbReference>
<keyword evidence="2" id="KW-0812">Transmembrane</keyword>
<dbReference type="EMBL" id="CP036426">
    <property type="protein sequence ID" value="QDV37205.1"/>
    <property type="molecule type" value="Genomic_DNA"/>
</dbReference>
<feature type="region of interest" description="Disordered" evidence="1">
    <location>
        <begin position="31"/>
        <end position="55"/>
    </location>
</feature>
<proteinExistence type="predicted"/>
<protein>
    <submittedName>
        <fullName evidence="4">FHA domain protein</fullName>
    </submittedName>
</protein>
<evidence type="ECO:0000313" key="5">
    <source>
        <dbReference type="Proteomes" id="UP000317835"/>
    </source>
</evidence>
<keyword evidence="2" id="KW-1133">Transmembrane helix</keyword>
<dbReference type="PROSITE" id="PS50006">
    <property type="entry name" value="FHA_DOMAIN"/>
    <property type="match status" value="1"/>
</dbReference>
<dbReference type="SUPFAM" id="SSF49879">
    <property type="entry name" value="SMAD/FHA domain"/>
    <property type="match status" value="1"/>
</dbReference>
<organism evidence="4 5">
    <name type="scientific">Tautonia plasticadhaerens</name>
    <dbReference type="NCBI Taxonomy" id="2527974"/>
    <lineage>
        <taxon>Bacteria</taxon>
        <taxon>Pseudomonadati</taxon>
        <taxon>Planctomycetota</taxon>
        <taxon>Planctomycetia</taxon>
        <taxon>Isosphaerales</taxon>
        <taxon>Isosphaeraceae</taxon>
        <taxon>Tautonia</taxon>
    </lineage>
</organism>
<dbReference type="KEGG" id="tpla:ElP_51380"/>
<feature type="transmembrane region" description="Helical" evidence="2">
    <location>
        <begin position="432"/>
        <end position="454"/>
    </location>
</feature>
<dbReference type="AlphaFoldDB" id="A0A518H8N5"/>
<feature type="transmembrane region" description="Helical" evidence="2">
    <location>
        <begin position="466"/>
        <end position="488"/>
    </location>
</feature>
<evidence type="ECO:0000259" key="3">
    <source>
        <dbReference type="PROSITE" id="PS50006"/>
    </source>
</evidence>
<keyword evidence="2" id="KW-0472">Membrane</keyword>
<evidence type="ECO:0000313" key="4">
    <source>
        <dbReference type="EMBL" id="QDV37205.1"/>
    </source>
</evidence>
<dbReference type="Pfam" id="PF00498">
    <property type="entry name" value="FHA"/>
    <property type="match status" value="1"/>
</dbReference>
<dbReference type="RefSeq" id="WP_145274664.1">
    <property type="nucleotide sequence ID" value="NZ_CP036426.1"/>
</dbReference>
<dbReference type="OrthoDB" id="281384at2"/>
<dbReference type="Gene3D" id="2.60.200.20">
    <property type="match status" value="1"/>
</dbReference>
<dbReference type="InterPro" id="IPR000253">
    <property type="entry name" value="FHA_dom"/>
</dbReference>
<gene>
    <name evidence="4" type="ORF">ElP_51380</name>
</gene>
<name>A0A518H8N5_9BACT</name>
<reference evidence="4 5" key="1">
    <citation type="submission" date="2019-02" db="EMBL/GenBank/DDBJ databases">
        <title>Deep-cultivation of Planctomycetes and their phenomic and genomic characterization uncovers novel biology.</title>
        <authorList>
            <person name="Wiegand S."/>
            <person name="Jogler M."/>
            <person name="Boedeker C."/>
            <person name="Pinto D."/>
            <person name="Vollmers J."/>
            <person name="Rivas-Marin E."/>
            <person name="Kohn T."/>
            <person name="Peeters S.H."/>
            <person name="Heuer A."/>
            <person name="Rast P."/>
            <person name="Oberbeckmann S."/>
            <person name="Bunk B."/>
            <person name="Jeske O."/>
            <person name="Meyerdierks A."/>
            <person name="Storesund J.E."/>
            <person name="Kallscheuer N."/>
            <person name="Luecker S."/>
            <person name="Lage O.M."/>
            <person name="Pohl T."/>
            <person name="Merkel B.J."/>
            <person name="Hornburger P."/>
            <person name="Mueller R.-W."/>
            <person name="Bruemmer F."/>
            <person name="Labrenz M."/>
            <person name="Spormann A.M."/>
            <person name="Op den Camp H."/>
            <person name="Overmann J."/>
            <person name="Amann R."/>
            <person name="Jetten M.S.M."/>
            <person name="Mascher T."/>
            <person name="Medema M.H."/>
            <person name="Devos D.P."/>
            <person name="Kaster A.-K."/>
            <person name="Ovreas L."/>
            <person name="Rohde M."/>
            <person name="Galperin M.Y."/>
            <person name="Jogler C."/>
        </authorList>
    </citation>
    <scope>NUCLEOTIDE SEQUENCE [LARGE SCALE GENOMIC DNA]</scope>
    <source>
        <strain evidence="4 5">ElP</strain>
    </source>
</reference>
<dbReference type="Proteomes" id="UP000317835">
    <property type="component" value="Chromosome"/>
</dbReference>
<dbReference type="CDD" id="cd00060">
    <property type="entry name" value="FHA"/>
    <property type="match status" value="1"/>
</dbReference>
<evidence type="ECO:0000256" key="1">
    <source>
        <dbReference type="SAM" id="MobiDB-lite"/>
    </source>
</evidence>
<feature type="transmembrane region" description="Helical" evidence="2">
    <location>
        <begin position="395"/>
        <end position="420"/>
    </location>
</feature>
<feature type="domain" description="FHA" evidence="3">
    <location>
        <begin position="31"/>
        <end position="88"/>
    </location>
</feature>
<sequence precursor="true">MSRQGSGSGWSLEVVRGREVGRRFPVPPGSAVLGNAVDNGTGIDLSGQEGETPRRMAGRQASIELRAGGPVLRDLDSPGGTFVNRRRLLPGRDQALVAGDLIQIGGVQLRVLGSSPASSSNRADTPGRLGATAKDRPSTARAVEPASHPASASRPLEFTLKDGPTCRNWDDFLTVSAQHWGKLREELVTGRLASALVSGGRSELAPRADSPGSPDDRLDAWLGSLPVTRPAVPELDVHPRALVVRGSPGARVRKSFRVANVGFRLLRSRARVEPADAGWIRLPPAFTREFSTVEETEVLVEVEAPESLAGRLSAAIVVEGNGGSARVSVSLEPGGPGTGGPPGDSEEVEPVGVLGESVGGRLAGWLAGRGAKARVTGGAIAGVGLRLGIGLASGLSGVAILPGPAALLGAAGAVAGGAWIGRRGGVRDVPVGAFSGGFGGLIVAALIVAACQAIEPVLGARTSQNLVAVTVLWGVLGASIGGASMLIIPKPDASGGESR</sequence>
<feature type="region of interest" description="Disordered" evidence="1">
    <location>
        <begin position="113"/>
        <end position="159"/>
    </location>
</feature>
<accession>A0A518H8N5</accession>